<dbReference type="GO" id="GO:0016747">
    <property type="term" value="F:acyltransferase activity, transferring groups other than amino-acyl groups"/>
    <property type="evidence" value="ECO:0007669"/>
    <property type="project" value="InterPro"/>
</dbReference>
<accession>A0A1M6VSL2</accession>
<dbReference type="CDD" id="cd04301">
    <property type="entry name" value="NAT_SF"/>
    <property type="match status" value="1"/>
</dbReference>
<protein>
    <submittedName>
        <fullName evidence="4">Protein N-acetyltransferase, RimJ/RimL family</fullName>
    </submittedName>
</protein>
<dbReference type="InterPro" id="IPR000182">
    <property type="entry name" value="GNAT_dom"/>
</dbReference>
<gene>
    <name evidence="4" type="ORF">SAMN05444159_4342</name>
</gene>
<dbReference type="AlphaFoldDB" id="A0A1M6VSL2"/>
<keyword evidence="2" id="KW-0012">Acyltransferase</keyword>
<dbReference type="Proteomes" id="UP000189935">
    <property type="component" value="Chromosome I"/>
</dbReference>
<dbReference type="PANTHER" id="PTHR43072:SF23">
    <property type="entry name" value="UPF0039 PROTEIN C11D3.02C"/>
    <property type="match status" value="1"/>
</dbReference>
<evidence type="ECO:0000256" key="1">
    <source>
        <dbReference type="ARBA" id="ARBA00022679"/>
    </source>
</evidence>
<dbReference type="SUPFAM" id="SSF55729">
    <property type="entry name" value="Acyl-CoA N-acyltransferases (Nat)"/>
    <property type="match status" value="1"/>
</dbReference>
<dbReference type="Pfam" id="PF00583">
    <property type="entry name" value="Acetyltransf_1"/>
    <property type="match status" value="1"/>
</dbReference>
<name>A0A1M6VSL2_9BRAD</name>
<sequence length="173" mass="18982">MARAADYSSVERLRDGRSIEIRALRPDDQEDMLAAVDRTSVQSLQRRFFVPKRGFSDKEVSFFMNIDFTNHVALVAQIDEDGQSVIAGGGRYIVTQPGQAELAFVVVDAHQGKGIGTALMRHLLAIARDAGLKELTAEVLPENAAMLKVFNGFGFRARAGGDPQVRHLSLQLV</sequence>
<dbReference type="RefSeq" id="WP_079545159.1">
    <property type="nucleotide sequence ID" value="NZ_LT670844.1"/>
</dbReference>
<proteinExistence type="predicted"/>
<dbReference type="PANTHER" id="PTHR43072">
    <property type="entry name" value="N-ACETYLTRANSFERASE"/>
    <property type="match status" value="1"/>
</dbReference>
<evidence type="ECO:0000313" key="4">
    <source>
        <dbReference type="EMBL" id="SHK84502.1"/>
    </source>
</evidence>
<dbReference type="InterPro" id="IPR016181">
    <property type="entry name" value="Acyl_CoA_acyltransferase"/>
</dbReference>
<feature type="domain" description="N-acetyltransferase" evidence="3">
    <location>
        <begin position="19"/>
        <end position="173"/>
    </location>
</feature>
<dbReference type="OrthoDB" id="9807426at2"/>
<evidence type="ECO:0000256" key="2">
    <source>
        <dbReference type="ARBA" id="ARBA00023315"/>
    </source>
</evidence>
<organism evidence="4 5">
    <name type="scientific">Bradyrhizobium lablabi</name>
    <dbReference type="NCBI Taxonomy" id="722472"/>
    <lineage>
        <taxon>Bacteria</taxon>
        <taxon>Pseudomonadati</taxon>
        <taxon>Pseudomonadota</taxon>
        <taxon>Alphaproteobacteria</taxon>
        <taxon>Hyphomicrobiales</taxon>
        <taxon>Nitrobacteraceae</taxon>
        <taxon>Bradyrhizobium</taxon>
    </lineage>
</organism>
<reference evidence="4 5" key="1">
    <citation type="submission" date="2016-11" db="EMBL/GenBank/DDBJ databases">
        <authorList>
            <person name="Jaros S."/>
            <person name="Januszkiewicz K."/>
            <person name="Wedrychowicz H."/>
        </authorList>
    </citation>
    <scope>NUCLEOTIDE SEQUENCE [LARGE SCALE GENOMIC DNA]</scope>
    <source>
        <strain evidence="4 5">GAS499</strain>
    </source>
</reference>
<evidence type="ECO:0000259" key="3">
    <source>
        <dbReference type="PROSITE" id="PS51186"/>
    </source>
</evidence>
<dbReference type="PROSITE" id="PS51186">
    <property type="entry name" value="GNAT"/>
    <property type="match status" value="1"/>
</dbReference>
<evidence type="ECO:0000313" key="5">
    <source>
        <dbReference type="Proteomes" id="UP000189935"/>
    </source>
</evidence>
<dbReference type="EMBL" id="LT670844">
    <property type="protein sequence ID" value="SHK84502.1"/>
    <property type="molecule type" value="Genomic_DNA"/>
</dbReference>
<dbReference type="Gene3D" id="3.40.630.30">
    <property type="match status" value="1"/>
</dbReference>
<keyword evidence="1 4" id="KW-0808">Transferase</keyword>